<sequence>MNAAGPLQYRCLCNQRNDFCQRTTPSQSPGLHQSRNRMAKDIQEGKNKKQYASCRYESRAKSDTWIAPASTAPGKLPALSTRHTSPMTRRAKGDTAAQHRNDNDPLRNKTPPKPQELPTIGRDSNGEAREESVMPRTSRCRNWSAENNDLPLRGKCHLLPSSIKALTTYHIPSKAPSNADRRIQRPNPFYHKPNPHHSAQHFHQRQHSKRNETCILFPASAIPATPHQQRRLPGPGGVIGADPQTPRRQLCASEACAYAA</sequence>
<gene>
    <name evidence="2" type="ORF">IWX46DRAFT_397362</name>
</gene>
<feature type="region of interest" description="Disordered" evidence="1">
    <location>
        <begin position="23"/>
        <end position="50"/>
    </location>
</feature>
<comment type="caution">
    <text evidence="2">The sequence shown here is derived from an EMBL/GenBank/DDBJ whole genome shotgun (WGS) entry which is preliminary data.</text>
</comment>
<feature type="compositionally biased region" description="Basic and acidic residues" evidence="1">
    <location>
        <begin position="124"/>
        <end position="133"/>
    </location>
</feature>
<feature type="compositionally biased region" description="Basic and acidic residues" evidence="1">
    <location>
        <begin position="91"/>
        <end position="107"/>
    </location>
</feature>
<feature type="compositionally biased region" description="Basic and acidic residues" evidence="1">
    <location>
        <begin position="38"/>
        <end position="47"/>
    </location>
</feature>
<evidence type="ECO:0000313" key="2">
    <source>
        <dbReference type="EMBL" id="KAK7551722.1"/>
    </source>
</evidence>
<evidence type="ECO:0000313" key="3">
    <source>
        <dbReference type="Proteomes" id="UP001365128"/>
    </source>
</evidence>
<feature type="compositionally biased region" description="Polar residues" evidence="1">
    <location>
        <begin position="23"/>
        <end position="33"/>
    </location>
</feature>
<proteinExistence type="predicted"/>
<accession>A0ABR1MKL5</accession>
<dbReference type="EMBL" id="JBBPDW010000006">
    <property type="protein sequence ID" value="KAK7551722.1"/>
    <property type="molecule type" value="Genomic_DNA"/>
</dbReference>
<name>A0ABR1MKL5_9PEZI</name>
<evidence type="ECO:0000256" key="1">
    <source>
        <dbReference type="SAM" id="MobiDB-lite"/>
    </source>
</evidence>
<dbReference type="Proteomes" id="UP001365128">
    <property type="component" value="Unassembled WGS sequence"/>
</dbReference>
<organism evidence="2 3">
    <name type="scientific">Phyllosticta citricarpa</name>
    <dbReference type="NCBI Taxonomy" id="55181"/>
    <lineage>
        <taxon>Eukaryota</taxon>
        <taxon>Fungi</taxon>
        <taxon>Dikarya</taxon>
        <taxon>Ascomycota</taxon>
        <taxon>Pezizomycotina</taxon>
        <taxon>Dothideomycetes</taxon>
        <taxon>Dothideomycetes incertae sedis</taxon>
        <taxon>Botryosphaeriales</taxon>
        <taxon>Phyllostictaceae</taxon>
        <taxon>Phyllosticta</taxon>
    </lineage>
</organism>
<reference evidence="2 3" key="1">
    <citation type="submission" date="2024-04" db="EMBL/GenBank/DDBJ databases">
        <title>Phyllosticta paracitricarpa is synonymous to the EU quarantine fungus P. citricarpa based on phylogenomic analyses.</title>
        <authorList>
            <consortium name="Lawrence Berkeley National Laboratory"/>
            <person name="Van Ingen-Buijs V.A."/>
            <person name="Van Westerhoven A.C."/>
            <person name="Haridas S."/>
            <person name="Skiadas P."/>
            <person name="Martin F."/>
            <person name="Groenewald J.Z."/>
            <person name="Crous P.W."/>
            <person name="Seidl M.F."/>
        </authorList>
    </citation>
    <scope>NUCLEOTIDE SEQUENCE [LARGE SCALE GENOMIC DNA]</scope>
    <source>
        <strain evidence="2 3">CBS 122670</strain>
    </source>
</reference>
<keyword evidence="3" id="KW-1185">Reference proteome</keyword>
<protein>
    <submittedName>
        <fullName evidence="2">Uncharacterized protein</fullName>
    </submittedName>
</protein>
<feature type="region of interest" description="Disordered" evidence="1">
    <location>
        <begin position="65"/>
        <end position="139"/>
    </location>
</feature>